<evidence type="ECO:0000313" key="5">
    <source>
        <dbReference type="Proteomes" id="UP001589747"/>
    </source>
</evidence>
<organism evidence="4 5">
    <name type="scientific">Paenibacillus aurantiacus</name>
    <dbReference type="NCBI Taxonomy" id="1936118"/>
    <lineage>
        <taxon>Bacteria</taxon>
        <taxon>Bacillati</taxon>
        <taxon>Bacillota</taxon>
        <taxon>Bacilli</taxon>
        <taxon>Bacillales</taxon>
        <taxon>Paenibacillaceae</taxon>
        <taxon>Paenibacillus</taxon>
    </lineage>
</organism>
<dbReference type="RefSeq" id="WP_377493051.1">
    <property type="nucleotide sequence ID" value="NZ_JBHMDO010000017.1"/>
</dbReference>
<protein>
    <submittedName>
        <fullName evidence="4">Flavodoxin family protein</fullName>
    </submittedName>
</protein>
<feature type="domain" description="NADPH-dependent FMN reductase-like" evidence="3">
    <location>
        <begin position="7"/>
        <end position="158"/>
    </location>
</feature>
<dbReference type="InterPro" id="IPR005025">
    <property type="entry name" value="FMN_Rdtase-like_dom"/>
</dbReference>
<dbReference type="EMBL" id="JBHMDO010000017">
    <property type="protein sequence ID" value="MFB9326090.1"/>
    <property type="molecule type" value="Genomic_DNA"/>
</dbReference>
<dbReference type="Gene3D" id="3.40.50.360">
    <property type="match status" value="1"/>
</dbReference>
<keyword evidence="5" id="KW-1185">Reference proteome</keyword>
<dbReference type="InterPro" id="IPR029039">
    <property type="entry name" value="Flavoprotein-like_sf"/>
</dbReference>
<comment type="caution">
    <text evidence="4">The sequence shown here is derived from an EMBL/GenBank/DDBJ whole genome shotgun (WGS) entry which is preliminary data.</text>
</comment>
<accession>A0ABV5KLI7</accession>
<dbReference type="Pfam" id="PF03358">
    <property type="entry name" value="FMN_red"/>
    <property type="match status" value="1"/>
</dbReference>
<dbReference type="InterPro" id="IPR051796">
    <property type="entry name" value="ISF_SsuE-like"/>
</dbReference>
<dbReference type="PANTHER" id="PTHR43278:SF1">
    <property type="entry name" value="IRON-SULFUR FLAVOPROTEIN MJ1083"/>
    <property type="match status" value="1"/>
</dbReference>
<keyword evidence="1" id="KW-0285">Flavoprotein</keyword>
<sequence length="227" mass="25586">MESIAVELLAICGSTRAGGNTDQMLQFAAEVARQRGASLATLNLRDYRFAPSSTCGDCNYRETPCELKDDMPYIVERMRRADGIIYAVPVHGFGMGHLMQMFIERAGVCHIRFERPLTNKVGGAIITGRRYNHGSVHSQILNNLLLNRMIVVGSGFPALLHGGKPSEAWDDVEGLDSVRRMVERMVDMVKTMKHYSQLTDHPFLRYEEANERHLDTGRLFSSREQLI</sequence>
<evidence type="ECO:0000256" key="1">
    <source>
        <dbReference type="ARBA" id="ARBA00022630"/>
    </source>
</evidence>
<keyword evidence="2" id="KW-0288">FMN</keyword>
<evidence type="ECO:0000256" key="2">
    <source>
        <dbReference type="ARBA" id="ARBA00022643"/>
    </source>
</evidence>
<name>A0ABV5KLI7_9BACL</name>
<dbReference type="Proteomes" id="UP001589747">
    <property type="component" value="Unassembled WGS sequence"/>
</dbReference>
<gene>
    <name evidence="4" type="ORF">ACFFSY_09225</name>
</gene>
<reference evidence="4 5" key="1">
    <citation type="submission" date="2024-09" db="EMBL/GenBank/DDBJ databases">
        <authorList>
            <person name="Sun Q."/>
            <person name="Mori K."/>
        </authorList>
    </citation>
    <scope>NUCLEOTIDE SEQUENCE [LARGE SCALE GENOMIC DNA]</scope>
    <source>
        <strain evidence="4 5">TISTR 2452</strain>
    </source>
</reference>
<dbReference type="PANTHER" id="PTHR43278">
    <property type="entry name" value="NAD(P)H-DEPENDENT FMN-CONTAINING OXIDOREDUCTASE YWQN-RELATED"/>
    <property type="match status" value="1"/>
</dbReference>
<dbReference type="SUPFAM" id="SSF52218">
    <property type="entry name" value="Flavoproteins"/>
    <property type="match status" value="1"/>
</dbReference>
<proteinExistence type="predicted"/>
<evidence type="ECO:0000313" key="4">
    <source>
        <dbReference type="EMBL" id="MFB9326090.1"/>
    </source>
</evidence>
<evidence type="ECO:0000259" key="3">
    <source>
        <dbReference type="Pfam" id="PF03358"/>
    </source>
</evidence>